<evidence type="ECO:0000259" key="6">
    <source>
        <dbReference type="PROSITE" id="PS51352"/>
    </source>
</evidence>
<name>A0A1U7HRE6_9CYAN</name>
<gene>
    <name evidence="7" type="ORF">NIES593_03590</name>
</gene>
<dbReference type="Proteomes" id="UP000186868">
    <property type="component" value="Unassembled WGS sequence"/>
</dbReference>
<dbReference type="PROSITE" id="PS00194">
    <property type="entry name" value="THIOREDOXIN_1"/>
    <property type="match status" value="1"/>
</dbReference>
<dbReference type="GO" id="GO:0005737">
    <property type="term" value="C:cytoplasm"/>
    <property type="evidence" value="ECO:0007669"/>
    <property type="project" value="TreeGrafter"/>
</dbReference>
<keyword evidence="5" id="KW-0676">Redox-active center</keyword>
<comment type="similarity">
    <text evidence="1">Belongs to the thioredoxin family.</text>
</comment>
<dbReference type="Pfam" id="PF14559">
    <property type="entry name" value="TPR_19"/>
    <property type="match status" value="1"/>
</dbReference>
<dbReference type="PANTHER" id="PTHR45663:SF11">
    <property type="entry name" value="GEO12009P1"/>
    <property type="match status" value="1"/>
</dbReference>
<dbReference type="Gene3D" id="3.40.30.10">
    <property type="entry name" value="Glutaredoxin"/>
    <property type="match status" value="1"/>
</dbReference>
<dbReference type="Pfam" id="PF00085">
    <property type="entry name" value="Thioredoxin"/>
    <property type="match status" value="1"/>
</dbReference>
<organism evidence="7 8">
    <name type="scientific">Hydrococcus rivularis NIES-593</name>
    <dbReference type="NCBI Taxonomy" id="1921803"/>
    <lineage>
        <taxon>Bacteria</taxon>
        <taxon>Bacillati</taxon>
        <taxon>Cyanobacteriota</taxon>
        <taxon>Cyanophyceae</taxon>
        <taxon>Pleurocapsales</taxon>
        <taxon>Hydrococcaceae</taxon>
        <taxon>Hydrococcus</taxon>
    </lineage>
</organism>
<evidence type="ECO:0000256" key="2">
    <source>
        <dbReference type="ARBA" id="ARBA00022448"/>
    </source>
</evidence>
<keyword evidence="8" id="KW-1185">Reference proteome</keyword>
<evidence type="ECO:0000313" key="8">
    <source>
        <dbReference type="Proteomes" id="UP000186868"/>
    </source>
</evidence>
<dbReference type="InterPro" id="IPR011990">
    <property type="entry name" value="TPR-like_helical_dom_sf"/>
</dbReference>
<dbReference type="InterPro" id="IPR017937">
    <property type="entry name" value="Thioredoxin_CS"/>
</dbReference>
<dbReference type="GO" id="GO:0006950">
    <property type="term" value="P:response to stress"/>
    <property type="evidence" value="ECO:0007669"/>
    <property type="project" value="UniProtKB-ARBA"/>
</dbReference>
<proteinExistence type="inferred from homology"/>
<evidence type="ECO:0000256" key="1">
    <source>
        <dbReference type="ARBA" id="ARBA00008987"/>
    </source>
</evidence>
<dbReference type="Pfam" id="PF14561">
    <property type="entry name" value="TPR_20"/>
    <property type="match status" value="1"/>
</dbReference>
<keyword evidence="4" id="KW-1015">Disulfide bond</keyword>
<dbReference type="Gene3D" id="1.25.40.10">
    <property type="entry name" value="Tetratricopeptide repeat domain"/>
    <property type="match status" value="1"/>
</dbReference>
<feature type="domain" description="Thioredoxin" evidence="6">
    <location>
        <begin position="1"/>
        <end position="108"/>
    </location>
</feature>
<sequence length="272" mass="30612">MGYSVEVNSSNFDSEVIEPSYTKPVLIDFFATWCGPCQLLKPVLEKLAREYDFILAKVDIDKNQDLANRYGIEGVPDVRIALKGEVYPGFVGALSEAQLRDLLDRLNLKSELDLGLEKAKDAIASQDFRGAKQIFDNLLAQYSENPRVAIEAARFLLRIGQLQDAERIAQTIGEDNRAFYPKAQAIQTLIQLKQAADNPGDSELDRLFASAARLALSEDYEGAFQLLLQIVQENRQYRNDGARKAMVSLFNLLGLDHPLTKQYQQELMMALY</sequence>
<protein>
    <submittedName>
        <fullName evidence="7">Co-chaperone YbbN</fullName>
    </submittedName>
</protein>
<keyword evidence="2" id="KW-0813">Transport</keyword>
<reference evidence="7 8" key="1">
    <citation type="submission" date="2016-11" db="EMBL/GenBank/DDBJ databases">
        <title>Draft Genome Sequences of Nine Cyanobacterial Strains from Diverse Habitats.</title>
        <authorList>
            <person name="Zhu T."/>
            <person name="Hou S."/>
            <person name="Lu X."/>
            <person name="Hess W.R."/>
        </authorList>
    </citation>
    <scope>NUCLEOTIDE SEQUENCE [LARGE SCALE GENOMIC DNA]</scope>
    <source>
        <strain evidence="7 8">NIES-593</strain>
    </source>
</reference>
<dbReference type="EMBL" id="MRCB01000002">
    <property type="protein sequence ID" value="OKH26166.1"/>
    <property type="molecule type" value="Genomic_DNA"/>
</dbReference>
<dbReference type="AlphaFoldDB" id="A0A1U7HRE6"/>
<dbReference type="RefSeq" id="WP_073598273.1">
    <property type="nucleotide sequence ID" value="NZ_MRCB01000002.1"/>
</dbReference>
<dbReference type="InterPro" id="IPR036249">
    <property type="entry name" value="Thioredoxin-like_sf"/>
</dbReference>
<evidence type="ECO:0000256" key="5">
    <source>
        <dbReference type="ARBA" id="ARBA00023284"/>
    </source>
</evidence>
<evidence type="ECO:0000313" key="7">
    <source>
        <dbReference type="EMBL" id="OKH26166.1"/>
    </source>
</evidence>
<dbReference type="SUPFAM" id="SSF52833">
    <property type="entry name" value="Thioredoxin-like"/>
    <property type="match status" value="1"/>
</dbReference>
<dbReference type="InterPro" id="IPR013766">
    <property type="entry name" value="Thioredoxin_domain"/>
</dbReference>
<evidence type="ECO:0000256" key="4">
    <source>
        <dbReference type="ARBA" id="ARBA00023157"/>
    </source>
</evidence>
<accession>A0A1U7HRE6</accession>
<dbReference type="STRING" id="1921803.NIES593_03590"/>
<dbReference type="GO" id="GO:0015035">
    <property type="term" value="F:protein-disulfide reductase activity"/>
    <property type="evidence" value="ECO:0007669"/>
    <property type="project" value="TreeGrafter"/>
</dbReference>
<comment type="caution">
    <text evidence="7">The sequence shown here is derived from an EMBL/GenBank/DDBJ whole genome shotgun (WGS) entry which is preliminary data.</text>
</comment>
<dbReference type="CDD" id="cd02947">
    <property type="entry name" value="TRX_family"/>
    <property type="match status" value="1"/>
</dbReference>
<keyword evidence="3" id="KW-0249">Electron transport</keyword>
<dbReference type="PANTHER" id="PTHR45663">
    <property type="entry name" value="GEO12009P1"/>
    <property type="match status" value="1"/>
</dbReference>
<dbReference type="PROSITE" id="PS51352">
    <property type="entry name" value="THIOREDOXIN_2"/>
    <property type="match status" value="1"/>
</dbReference>
<evidence type="ECO:0000256" key="3">
    <source>
        <dbReference type="ARBA" id="ARBA00022982"/>
    </source>
</evidence>
<dbReference type="OrthoDB" id="9790390at2"/>